<protein>
    <submittedName>
        <fullName evidence="9">Butyryl-CoA dehydrogenase</fullName>
    </submittedName>
</protein>
<evidence type="ECO:0000313" key="10">
    <source>
        <dbReference type="Proteomes" id="UP000051581"/>
    </source>
</evidence>
<dbReference type="InterPro" id="IPR046373">
    <property type="entry name" value="Acyl-CoA_Oxase/DH_mid-dom_sf"/>
</dbReference>
<dbReference type="Gene3D" id="1.20.140.10">
    <property type="entry name" value="Butyryl-CoA Dehydrogenase, subunit A, domain 3"/>
    <property type="match status" value="1"/>
</dbReference>
<dbReference type="SUPFAM" id="SSF56645">
    <property type="entry name" value="Acyl-CoA dehydrogenase NM domain-like"/>
    <property type="match status" value="1"/>
</dbReference>
<dbReference type="PANTHER" id="PTHR43884:SF12">
    <property type="entry name" value="ISOVALERYL-COA DEHYDROGENASE, MITOCHONDRIAL-RELATED"/>
    <property type="match status" value="1"/>
</dbReference>
<dbReference type="InterPro" id="IPR006091">
    <property type="entry name" value="Acyl-CoA_Oxase/DH_mid-dom"/>
</dbReference>
<comment type="cofactor">
    <cofactor evidence="1 5">
        <name>FAD</name>
        <dbReference type="ChEBI" id="CHEBI:57692"/>
    </cofactor>
</comment>
<accession>A0A0R1KWY1</accession>
<dbReference type="AlphaFoldDB" id="A0A0R1KWY1"/>
<dbReference type="InterPro" id="IPR013786">
    <property type="entry name" value="AcylCoA_DH/ox_N"/>
</dbReference>
<gene>
    <name evidence="9" type="ORF">FD17_GL000478</name>
</gene>
<dbReference type="InterPro" id="IPR009100">
    <property type="entry name" value="AcylCoA_DH/oxidase_NM_dom_sf"/>
</dbReference>
<dbReference type="Pfam" id="PF00441">
    <property type="entry name" value="Acyl-CoA_dh_1"/>
    <property type="match status" value="1"/>
</dbReference>
<keyword evidence="5" id="KW-0560">Oxidoreductase</keyword>
<comment type="similarity">
    <text evidence="2 5">Belongs to the acyl-CoA dehydrogenase family.</text>
</comment>
<dbReference type="Pfam" id="PF02770">
    <property type="entry name" value="Acyl-CoA_dh_M"/>
    <property type="match status" value="1"/>
</dbReference>
<evidence type="ECO:0000256" key="3">
    <source>
        <dbReference type="ARBA" id="ARBA00022630"/>
    </source>
</evidence>
<dbReference type="Gene3D" id="1.10.540.10">
    <property type="entry name" value="Acyl-CoA dehydrogenase/oxidase, N-terminal domain"/>
    <property type="match status" value="1"/>
</dbReference>
<name>A0A0R1KWY1_9LACO</name>
<keyword evidence="10" id="KW-1185">Reference proteome</keyword>
<dbReference type="Gene3D" id="2.40.110.10">
    <property type="entry name" value="Butyryl-CoA Dehydrogenase, subunit A, domain 2"/>
    <property type="match status" value="1"/>
</dbReference>
<proteinExistence type="inferred from homology"/>
<evidence type="ECO:0000313" key="9">
    <source>
        <dbReference type="EMBL" id="KRK88334.1"/>
    </source>
</evidence>
<dbReference type="GO" id="GO:0050660">
    <property type="term" value="F:flavin adenine dinucleotide binding"/>
    <property type="evidence" value="ECO:0007669"/>
    <property type="project" value="InterPro"/>
</dbReference>
<keyword evidence="4 5" id="KW-0274">FAD</keyword>
<evidence type="ECO:0000259" key="6">
    <source>
        <dbReference type="Pfam" id="PF00441"/>
    </source>
</evidence>
<organism evidence="9 10">
    <name type="scientific">Lentilactobacillus sunkii DSM 19904</name>
    <dbReference type="NCBI Taxonomy" id="1423808"/>
    <lineage>
        <taxon>Bacteria</taxon>
        <taxon>Bacillati</taxon>
        <taxon>Bacillota</taxon>
        <taxon>Bacilli</taxon>
        <taxon>Lactobacillales</taxon>
        <taxon>Lactobacillaceae</taxon>
        <taxon>Lentilactobacillus</taxon>
    </lineage>
</organism>
<dbReference type="Pfam" id="PF02771">
    <property type="entry name" value="Acyl-CoA_dh_N"/>
    <property type="match status" value="1"/>
</dbReference>
<evidence type="ECO:0000256" key="4">
    <source>
        <dbReference type="ARBA" id="ARBA00022827"/>
    </source>
</evidence>
<keyword evidence="3 5" id="KW-0285">Flavoprotein</keyword>
<comment type="caution">
    <text evidence="9">The sequence shown here is derived from an EMBL/GenBank/DDBJ whole genome shotgun (WGS) entry which is preliminary data.</text>
</comment>
<evidence type="ECO:0000256" key="1">
    <source>
        <dbReference type="ARBA" id="ARBA00001974"/>
    </source>
</evidence>
<dbReference type="InterPro" id="IPR009075">
    <property type="entry name" value="AcylCo_DH/oxidase_C"/>
</dbReference>
<dbReference type="EMBL" id="AZEA01000010">
    <property type="protein sequence ID" value="KRK88334.1"/>
    <property type="molecule type" value="Genomic_DNA"/>
</dbReference>
<dbReference type="InterPro" id="IPR037069">
    <property type="entry name" value="AcylCoA_DH/ox_N_sf"/>
</dbReference>
<sequence>MSITIEQNKMLIQMIKEFTANELAPLDMDIDSRGDYPDGLFQKVVKTGLLGMTLPREYGGADFDYVAASEALEKMATGNASMAVTLEGHFKTIEQFIKYGNKALNDKYLPSASKRIFAFSMTEPSGGSNPKGIATRAIKQGSNWVITGDKIMITNGGLAEVYCVLSKTEDDQLAIFVVDKDMPGFKFGKREDFIGLKGVPVGEVVLNHVVVPDSHLLGVIGQGLEIGDNAHADARVLMGAVLAGITEHELQTAVSYAKERKAMDTPLYQLQVTQEKIADIAIAKQNIQALYQKGANDKVAGKPYAEVAAMAKSYGSRSAVAAGDKALQILGGYGYSHEYPVEHLIRDARAMELAEGTIEKMNLEITNAEIAK</sequence>
<evidence type="ECO:0000256" key="2">
    <source>
        <dbReference type="ARBA" id="ARBA00009347"/>
    </source>
</evidence>
<reference evidence="9 10" key="1">
    <citation type="journal article" date="2015" name="Genome Announc.">
        <title>Expanding the biotechnology potential of lactobacilli through comparative genomics of 213 strains and associated genera.</title>
        <authorList>
            <person name="Sun Z."/>
            <person name="Harris H.M."/>
            <person name="McCann A."/>
            <person name="Guo C."/>
            <person name="Argimon S."/>
            <person name="Zhang W."/>
            <person name="Yang X."/>
            <person name="Jeffery I.B."/>
            <person name="Cooney J.C."/>
            <person name="Kagawa T.F."/>
            <person name="Liu W."/>
            <person name="Song Y."/>
            <person name="Salvetti E."/>
            <person name="Wrobel A."/>
            <person name="Rasinkangas P."/>
            <person name="Parkhill J."/>
            <person name="Rea M.C."/>
            <person name="O'Sullivan O."/>
            <person name="Ritari J."/>
            <person name="Douillard F.P."/>
            <person name="Paul Ross R."/>
            <person name="Yang R."/>
            <person name="Briner A.E."/>
            <person name="Felis G.E."/>
            <person name="de Vos W.M."/>
            <person name="Barrangou R."/>
            <person name="Klaenhammer T.R."/>
            <person name="Caufield P.W."/>
            <person name="Cui Y."/>
            <person name="Zhang H."/>
            <person name="O'Toole P.W."/>
        </authorList>
    </citation>
    <scope>NUCLEOTIDE SEQUENCE [LARGE SCALE GENOMIC DNA]</scope>
    <source>
        <strain evidence="9 10">DSM 19904</strain>
    </source>
</reference>
<dbReference type="GO" id="GO:0003995">
    <property type="term" value="F:acyl-CoA dehydrogenase activity"/>
    <property type="evidence" value="ECO:0007669"/>
    <property type="project" value="TreeGrafter"/>
</dbReference>
<feature type="domain" description="Acyl-CoA oxidase/dehydrogenase middle" evidence="7">
    <location>
        <begin position="118"/>
        <end position="209"/>
    </location>
</feature>
<evidence type="ECO:0000256" key="5">
    <source>
        <dbReference type="RuleBase" id="RU362125"/>
    </source>
</evidence>
<evidence type="ECO:0000259" key="8">
    <source>
        <dbReference type="Pfam" id="PF02771"/>
    </source>
</evidence>
<dbReference type="OrthoDB" id="9802447at2"/>
<evidence type="ECO:0000259" key="7">
    <source>
        <dbReference type="Pfam" id="PF02770"/>
    </source>
</evidence>
<feature type="domain" description="Acyl-CoA dehydrogenase/oxidase C-terminal" evidence="6">
    <location>
        <begin position="221"/>
        <end position="365"/>
    </location>
</feature>
<dbReference type="RefSeq" id="WP_057825193.1">
    <property type="nucleotide sequence ID" value="NZ_AZEA01000010.1"/>
</dbReference>
<dbReference type="PANTHER" id="PTHR43884">
    <property type="entry name" value="ACYL-COA DEHYDROGENASE"/>
    <property type="match status" value="1"/>
</dbReference>
<dbReference type="PATRIC" id="fig|1423808.3.peg.482"/>
<feature type="domain" description="Acyl-CoA dehydrogenase/oxidase N-terminal" evidence="8">
    <location>
        <begin position="6"/>
        <end position="111"/>
    </location>
</feature>
<dbReference type="InterPro" id="IPR036250">
    <property type="entry name" value="AcylCo_DH-like_C"/>
</dbReference>
<dbReference type="Proteomes" id="UP000051581">
    <property type="component" value="Unassembled WGS sequence"/>
</dbReference>
<dbReference type="SUPFAM" id="SSF47203">
    <property type="entry name" value="Acyl-CoA dehydrogenase C-terminal domain-like"/>
    <property type="match status" value="1"/>
</dbReference>